<evidence type="ECO:0000313" key="2">
    <source>
        <dbReference type="Proteomes" id="UP000887565"/>
    </source>
</evidence>
<accession>A0A915KUP6</accession>
<keyword evidence="2" id="KW-1185">Reference proteome</keyword>
<proteinExistence type="predicted"/>
<dbReference type="Proteomes" id="UP000887565">
    <property type="component" value="Unplaced"/>
</dbReference>
<protein>
    <submittedName>
        <fullName evidence="3">Uncharacterized protein</fullName>
    </submittedName>
</protein>
<sequence length="63" mass="6662">MQQTMSALLSNTSAPGYGLPKSESDDACRCSGFSTSTDTCPTAAATEIRDTDHFTLVKDAEND</sequence>
<organism evidence="2 3">
    <name type="scientific">Romanomermis culicivorax</name>
    <name type="common">Nematode worm</name>
    <dbReference type="NCBI Taxonomy" id="13658"/>
    <lineage>
        <taxon>Eukaryota</taxon>
        <taxon>Metazoa</taxon>
        <taxon>Ecdysozoa</taxon>
        <taxon>Nematoda</taxon>
        <taxon>Enoplea</taxon>
        <taxon>Dorylaimia</taxon>
        <taxon>Mermithida</taxon>
        <taxon>Mermithoidea</taxon>
        <taxon>Mermithidae</taxon>
        <taxon>Romanomermis</taxon>
    </lineage>
</organism>
<name>A0A915KUP6_ROMCU</name>
<dbReference type="WBParaSite" id="nRc.2.0.1.t41298-RA">
    <property type="protein sequence ID" value="nRc.2.0.1.t41298-RA"/>
    <property type="gene ID" value="nRc.2.0.1.g41298"/>
</dbReference>
<dbReference type="AlphaFoldDB" id="A0A915KUP6"/>
<evidence type="ECO:0000313" key="3">
    <source>
        <dbReference type="WBParaSite" id="nRc.2.0.1.t41298-RA"/>
    </source>
</evidence>
<evidence type="ECO:0000256" key="1">
    <source>
        <dbReference type="SAM" id="MobiDB-lite"/>
    </source>
</evidence>
<feature type="compositionally biased region" description="Polar residues" evidence="1">
    <location>
        <begin position="1"/>
        <end position="14"/>
    </location>
</feature>
<reference evidence="3" key="1">
    <citation type="submission" date="2022-11" db="UniProtKB">
        <authorList>
            <consortium name="WormBaseParasite"/>
        </authorList>
    </citation>
    <scope>IDENTIFICATION</scope>
</reference>
<feature type="region of interest" description="Disordered" evidence="1">
    <location>
        <begin position="1"/>
        <end position="24"/>
    </location>
</feature>